<dbReference type="InterPro" id="IPR044861">
    <property type="entry name" value="IPNS-like_FE2OG_OXY"/>
</dbReference>
<dbReference type="InterPro" id="IPR005123">
    <property type="entry name" value="Oxoglu/Fe-dep_dioxygenase_dom"/>
</dbReference>
<protein>
    <submittedName>
        <fullName evidence="3">Clavaminate synthase-like protein</fullName>
    </submittedName>
</protein>
<accession>A0A9P5Q945</accession>
<dbReference type="EMBL" id="JADNRY010000005">
    <property type="protein sequence ID" value="KAF9076957.1"/>
    <property type="molecule type" value="Genomic_DNA"/>
</dbReference>
<comment type="similarity">
    <text evidence="1">Belongs to the iron/ascorbate-dependent oxidoreductase family.</text>
</comment>
<dbReference type="OrthoDB" id="288590at2759"/>
<dbReference type="SUPFAM" id="SSF51197">
    <property type="entry name" value="Clavaminate synthase-like"/>
    <property type="match status" value="1"/>
</dbReference>
<dbReference type="AlphaFoldDB" id="A0A9P5Q945"/>
<proteinExistence type="inferred from homology"/>
<dbReference type="InterPro" id="IPR027443">
    <property type="entry name" value="IPNS-like_sf"/>
</dbReference>
<dbReference type="GO" id="GO:0046872">
    <property type="term" value="F:metal ion binding"/>
    <property type="evidence" value="ECO:0007669"/>
    <property type="project" value="UniProtKB-KW"/>
</dbReference>
<evidence type="ECO:0000313" key="4">
    <source>
        <dbReference type="Proteomes" id="UP000772434"/>
    </source>
</evidence>
<dbReference type="Gene3D" id="2.60.120.330">
    <property type="entry name" value="B-lactam Antibiotic, Isopenicillin N Synthase, Chain"/>
    <property type="match status" value="1"/>
</dbReference>
<dbReference type="GO" id="GO:0016491">
    <property type="term" value="F:oxidoreductase activity"/>
    <property type="evidence" value="ECO:0007669"/>
    <property type="project" value="UniProtKB-KW"/>
</dbReference>
<sequence length="354" mass="39882">MFFARAPAYIRPFMQKRSLASVTSEFHIPVIKFSKFRTAKSNAEKKETANEILSGFKNSGFIYISDHGIPADTISSVFRKSTKFFKLPDAVKSQLAWEDPRSNRGYVGIGRERSTQSTDPQEILALREKAPDCKQSMEIGRDWDSEWKNKWPKESDVPEFKQTMLEFFQTCHSLHVELMRSIALGLDLSESFFDHKIDQQCHNLRLVSYPPMKRVSLEREGQARGGTHSDYGTLTLLFQVGGLEVMNAHTGTFIPVTPIPGTIVINVGDLLARWSNDVLRSTLHRVVAPPSRTVTPAEAIAPLRQSIVFFSNPNFDAEIACLPNCGTEAKYPPINTQAYIRTVLTIVCLPEPCR</sequence>
<evidence type="ECO:0000313" key="3">
    <source>
        <dbReference type="EMBL" id="KAF9076957.1"/>
    </source>
</evidence>
<gene>
    <name evidence="3" type="ORF">BDP27DRAFT_709806</name>
</gene>
<dbReference type="Pfam" id="PF14226">
    <property type="entry name" value="DIOX_N"/>
    <property type="match status" value="1"/>
</dbReference>
<keyword evidence="1" id="KW-0479">Metal-binding</keyword>
<keyword evidence="1" id="KW-0408">Iron</keyword>
<keyword evidence="4" id="KW-1185">Reference proteome</keyword>
<dbReference type="PROSITE" id="PS51471">
    <property type="entry name" value="FE2OG_OXY"/>
    <property type="match status" value="1"/>
</dbReference>
<dbReference type="PANTHER" id="PTHR47990">
    <property type="entry name" value="2-OXOGLUTARATE (2OG) AND FE(II)-DEPENDENT OXYGENASE SUPERFAMILY PROTEIN-RELATED"/>
    <property type="match status" value="1"/>
</dbReference>
<dbReference type="Pfam" id="PF03171">
    <property type="entry name" value="2OG-FeII_Oxy"/>
    <property type="match status" value="1"/>
</dbReference>
<organism evidence="3 4">
    <name type="scientific">Rhodocollybia butyracea</name>
    <dbReference type="NCBI Taxonomy" id="206335"/>
    <lineage>
        <taxon>Eukaryota</taxon>
        <taxon>Fungi</taxon>
        <taxon>Dikarya</taxon>
        <taxon>Basidiomycota</taxon>
        <taxon>Agaricomycotina</taxon>
        <taxon>Agaricomycetes</taxon>
        <taxon>Agaricomycetidae</taxon>
        <taxon>Agaricales</taxon>
        <taxon>Marasmiineae</taxon>
        <taxon>Omphalotaceae</taxon>
        <taxon>Rhodocollybia</taxon>
    </lineage>
</organism>
<evidence type="ECO:0000259" key="2">
    <source>
        <dbReference type="PROSITE" id="PS51471"/>
    </source>
</evidence>
<dbReference type="InterPro" id="IPR026992">
    <property type="entry name" value="DIOX_N"/>
</dbReference>
<comment type="caution">
    <text evidence="3">The sequence shown here is derived from an EMBL/GenBank/DDBJ whole genome shotgun (WGS) entry which is preliminary data.</text>
</comment>
<name>A0A9P5Q945_9AGAR</name>
<keyword evidence="1" id="KW-0560">Oxidoreductase</keyword>
<dbReference type="PRINTS" id="PR00682">
    <property type="entry name" value="IPNSYNTHASE"/>
</dbReference>
<dbReference type="Proteomes" id="UP000772434">
    <property type="component" value="Unassembled WGS sequence"/>
</dbReference>
<reference evidence="3" key="1">
    <citation type="submission" date="2020-11" db="EMBL/GenBank/DDBJ databases">
        <authorList>
            <consortium name="DOE Joint Genome Institute"/>
            <person name="Ahrendt S."/>
            <person name="Riley R."/>
            <person name="Andreopoulos W."/>
            <person name="Labutti K."/>
            <person name="Pangilinan J."/>
            <person name="Ruiz-Duenas F.J."/>
            <person name="Barrasa J.M."/>
            <person name="Sanchez-Garcia M."/>
            <person name="Camarero S."/>
            <person name="Miyauchi S."/>
            <person name="Serrano A."/>
            <person name="Linde D."/>
            <person name="Babiker R."/>
            <person name="Drula E."/>
            <person name="Ayuso-Fernandez I."/>
            <person name="Pacheco R."/>
            <person name="Padilla G."/>
            <person name="Ferreira P."/>
            <person name="Barriuso J."/>
            <person name="Kellner H."/>
            <person name="Castanera R."/>
            <person name="Alfaro M."/>
            <person name="Ramirez L."/>
            <person name="Pisabarro A.G."/>
            <person name="Kuo A."/>
            <person name="Tritt A."/>
            <person name="Lipzen A."/>
            <person name="He G."/>
            <person name="Yan M."/>
            <person name="Ng V."/>
            <person name="Cullen D."/>
            <person name="Martin F."/>
            <person name="Rosso M.-N."/>
            <person name="Henrissat B."/>
            <person name="Hibbett D."/>
            <person name="Martinez A.T."/>
            <person name="Grigoriev I.V."/>
        </authorList>
    </citation>
    <scope>NUCLEOTIDE SEQUENCE</scope>
    <source>
        <strain evidence="3">AH 40177</strain>
    </source>
</reference>
<dbReference type="InterPro" id="IPR050231">
    <property type="entry name" value="Iron_ascorbate_oxido_reductase"/>
</dbReference>
<feature type="domain" description="Fe2OG dioxygenase" evidence="2">
    <location>
        <begin position="200"/>
        <end position="313"/>
    </location>
</feature>
<evidence type="ECO:0000256" key="1">
    <source>
        <dbReference type="RuleBase" id="RU003682"/>
    </source>
</evidence>